<dbReference type="Gene3D" id="2.30.38.10">
    <property type="entry name" value="Luciferase, Domain 3"/>
    <property type="match status" value="1"/>
</dbReference>
<sequence>MSTITGIVKPFSLVAQEINIAKLIDELSTKYNIDTKCIEDIYPCTPMQEGFLALSAQHKGSYVHNIMVELAGDIRLDDFCRAWEDVVKLLPILRTRFVQHKTLGLLQMVLREGVDWIRKEGKAEDLGVEEMIVEFGQPLTRYIIINDTTKKCHWFIWTIHHAVNDGESRRLISTMLSDFYHGRPVAQQRGFNVFVKHTREQDWAQGREYWSDSLQGAEPVVFRSRLGDSMVSNRRATTECEHSVAWNRKWKAGRSTLVSAAWALTLHRFYRFTDIVFGTVVSGRRSPNLEVGHIVGPTLATVPIRFQIRNEESVAQYLTRAHDQAVCRVPYEQMGMQNIAQVSEDACHACGFHNLLVVQAWGNSWYSDENIGLCHSSPEDLAPIAYPFVVQCFLGSDRVRLHANFDTRYLESSEADRLLNYLGFTLNQIMGSRPEQLIAEVNLPTPVKECAEQLIIARALKQPKAIAVSAWDGTLTYEDLDRWSTELAIHLTKLGVQRGTVVPLYFRKSVQMPVATLGVLKAGGTVLQLSHMVPTGRIETIFKTVNSEFALASPSEKTKIGGIIATHTVPPLDPNTSVKQKWQLPRQSSPELPAFILFTSGSTGTPKGIIWSHQALSSNINAIASTFSLSPQTRMFQFASYDFDASILDTYSTLISRGCVCIPDEEERLGNLSSAITTSMANCVFLTPSVAETLSPSSVPSLQVMALSGENLRAEVATRWLGKVRMLANWYGPAEAPAATISIIDHISWASDTIGLSWGGVAWVVAPNDPDILLPIGAIGHPDHCSRQSRRVYRTGDLVRYNSDGTLMFLGRKDRQVKIRGQRVEIGEIEHHIQRFLGDQAPGTSAIADVIVPKGSGDCTLVVFLSIGEKANGPVEAARIDLQQRIHGLNEGLRTQLPRYMVPSYYIPVAQIPMTATGKTNRQRLREMGEQLTLEQLAELQPSRGLKRMATTIMELKLQKLWASTLKIELSRVSLDDNFFSLGGNSIAAMQVAALAREEGVSFSAADMFEQPDLGHLATFLEGKTAIPQCKLTNQPFSLVTSNFLSSLDLDAVEDVLPVTGQQVISLTRRSLLCCSFNIRGKVNISRLRAAWNCVIQRHGILRTGFIEHKYKFYQVLFKSVDAPFVHIQSAESLETACDRIRNVDIHERPLSSKPLAKLTIVSQDNENHVLMVRLSHTQYDAHCLPILFKDLSLSYNENLPSMGPAPAFSDYVYYCRNVMGRPAFHFWRKYLQGSSVTAFPPSNSALTDKPAEVRASFAGKQLASLPNVTFPMLVNAAVYCIIGELLATDYIVLGIATNTRDIPLAGIWETMGQCINIIPLCARLNPQLTVAELCHCLQDQFAQVYRHALVNWSDIARESTNWPVDTHAGCIVNHLASGNVIDSTLSLGGASVLSASMLARKDLTGQVIFQSVMMGDRWEVQILTSTTVMDVAGAELLAKKGDRLEQKLLRKDG</sequence>
<dbReference type="InterPro" id="IPR020845">
    <property type="entry name" value="AMP-binding_CS"/>
</dbReference>
<dbReference type="InterPro" id="IPR023213">
    <property type="entry name" value="CAT-like_dom_sf"/>
</dbReference>
<organism evidence="6 7">
    <name type="scientific">Aspergillus keveii</name>
    <dbReference type="NCBI Taxonomy" id="714993"/>
    <lineage>
        <taxon>Eukaryota</taxon>
        <taxon>Fungi</taxon>
        <taxon>Dikarya</taxon>
        <taxon>Ascomycota</taxon>
        <taxon>Pezizomycotina</taxon>
        <taxon>Eurotiomycetes</taxon>
        <taxon>Eurotiomycetidae</taxon>
        <taxon>Eurotiales</taxon>
        <taxon>Aspergillaceae</taxon>
        <taxon>Aspergillus</taxon>
        <taxon>Aspergillus subgen. Nidulantes</taxon>
    </lineage>
</organism>
<dbReference type="InterPro" id="IPR001242">
    <property type="entry name" value="Condensation_dom"/>
</dbReference>
<proteinExistence type="inferred from homology"/>
<dbReference type="PANTHER" id="PTHR45527">
    <property type="entry name" value="NONRIBOSOMAL PEPTIDE SYNTHETASE"/>
    <property type="match status" value="1"/>
</dbReference>
<gene>
    <name evidence="6" type="ORF">BJX66DRAFT_339936</name>
</gene>
<dbReference type="PROSITE" id="PS00012">
    <property type="entry name" value="PHOSPHOPANTETHEINE"/>
    <property type="match status" value="1"/>
</dbReference>
<comment type="similarity">
    <text evidence="4">Belongs to the NRP synthetase family.</text>
</comment>
<evidence type="ECO:0000256" key="3">
    <source>
        <dbReference type="ARBA" id="ARBA00022598"/>
    </source>
</evidence>
<dbReference type="Gene3D" id="3.30.559.30">
    <property type="entry name" value="Nonribosomal peptide synthetase, condensation domain"/>
    <property type="match status" value="2"/>
</dbReference>
<dbReference type="InterPro" id="IPR009081">
    <property type="entry name" value="PP-bd_ACP"/>
</dbReference>
<keyword evidence="3" id="KW-0436">Ligase</keyword>
<dbReference type="InterPro" id="IPR045851">
    <property type="entry name" value="AMP-bd_C_sf"/>
</dbReference>
<dbReference type="SMART" id="SM00823">
    <property type="entry name" value="PKS_PP"/>
    <property type="match status" value="1"/>
</dbReference>
<evidence type="ECO:0000256" key="2">
    <source>
        <dbReference type="ARBA" id="ARBA00022553"/>
    </source>
</evidence>
<dbReference type="Gene3D" id="1.10.1200.10">
    <property type="entry name" value="ACP-like"/>
    <property type="match status" value="1"/>
</dbReference>
<dbReference type="EMBL" id="JBFTWV010000074">
    <property type="protein sequence ID" value="KAL2788773.1"/>
    <property type="molecule type" value="Genomic_DNA"/>
</dbReference>
<dbReference type="SUPFAM" id="SSF52777">
    <property type="entry name" value="CoA-dependent acyltransferases"/>
    <property type="match status" value="4"/>
</dbReference>
<dbReference type="CDD" id="cd19545">
    <property type="entry name" value="FUM14_C_NRPS-like"/>
    <property type="match status" value="1"/>
</dbReference>
<dbReference type="InterPro" id="IPR036736">
    <property type="entry name" value="ACP-like_sf"/>
</dbReference>
<dbReference type="Pfam" id="PF00668">
    <property type="entry name" value="Condensation"/>
    <property type="match status" value="2"/>
</dbReference>
<evidence type="ECO:0000256" key="4">
    <source>
        <dbReference type="ARBA" id="ARBA00029454"/>
    </source>
</evidence>
<protein>
    <recommendedName>
        <fullName evidence="5">Carrier domain-containing protein</fullName>
    </recommendedName>
</protein>
<evidence type="ECO:0000256" key="1">
    <source>
        <dbReference type="ARBA" id="ARBA00022450"/>
    </source>
</evidence>
<keyword evidence="7" id="KW-1185">Reference proteome</keyword>
<evidence type="ECO:0000313" key="6">
    <source>
        <dbReference type="EMBL" id="KAL2788773.1"/>
    </source>
</evidence>
<reference evidence="6 7" key="1">
    <citation type="submission" date="2024-07" db="EMBL/GenBank/DDBJ databases">
        <title>Section-level genome sequencing and comparative genomics of Aspergillus sections Usti and Cavernicolus.</title>
        <authorList>
            <consortium name="Lawrence Berkeley National Laboratory"/>
            <person name="Nybo J.L."/>
            <person name="Vesth T.C."/>
            <person name="Theobald S."/>
            <person name="Frisvad J.C."/>
            <person name="Larsen T.O."/>
            <person name="Kjaerboelling I."/>
            <person name="Rothschild-Mancinelli K."/>
            <person name="Lyhne E.K."/>
            <person name="Kogle M.E."/>
            <person name="Barry K."/>
            <person name="Clum A."/>
            <person name="Na H."/>
            <person name="Ledsgaard L."/>
            <person name="Lin J."/>
            <person name="Lipzen A."/>
            <person name="Kuo A."/>
            <person name="Riley R."/>
            <person name="Mondo S."/>
            <person name="Labutti K."/>
            <person name="Haridas S."/>
            <person name="Pangalinan J."/>
            <person name="Salamov A.A."/>
            <person name="Simmons B.A."/>
            <person name="Magnuson J.K."/>
            <person name="Chen J."/>
            <person name="Drula E."/>
            <person name="Henrissat B."/>
            <person name="Wiebenga A."/>
            <person name="Lubbers R.J."/>
            <person name="Gomes A.C."/>
            <person name="Makela M.R."/>
            <person name="Stajich J."/>
            <person name="Grigoriev I.V."/>
            <person name="Mortensen U.H."/>
            <person name="De Vries R.P."/>
            <person name="Baker S.E."/>
            <person name="Andersen M.R."/>
        </authorList>
    </citation>
    <scope>NUCLEOTIDE SEQUENCE [LARGE SCALE GENOMIC DNA]</scope>
    <source>
        <strain evidence="6 7">CBS 209.92</strain>
    </source>
</reference>
<dbReference type="SUPFAM" id="SSF47336">
    <property type="entry name" value="ACP-like"/>
    <property type="match status" value="1"/>
</dbReference>
<accession>A0ABR4G0T1</accession>
<evidence type="ECO:0000313" key="7">
    <source>
        <dbReference type="Proteomes" id="UP001610563"/>
    </source>
</evidence>
<dbReference type="Gene3D" id="3.30.300.30">
    <property type="match status" value="1"/>
</dbReference>
<dbReference type="InterPro" id="IPR000873">
    <property type="entry name" value="AMP-dep_synth/lig_dom"/>
</dbReference>
<dbReference type="SUPFAM" id="SSF56801">
    <property type="entry name" value="Acetyl-CoA synthetase-like"/>
    <property type="match status" value="1"/>
</dbReference>
<feature type="domain" description="Carrier" evidence="5">
    <location>
        <begin position="949"/>
        <end position="1025"/>
    </location>
</feature>
<keyword evidence="1" id="KW-0596">Phosphopantetheine</keyword>
<dbReference type="Gene3D" id="3.30.559.10">
    <property type="entry name" value="Chloramphenicol acetyltransferase-like domain"/>
    <property type="match status" value="2"/>
</dbReference>
<dbReference type="PANTHER" id="PTHR45527:SF3">
    <property type="entry name" value="SIDEROPHORE SYNTHETASE (EUROFUNG)"/>
    <property type="match status" value="1"/>
</dbReference>
<dbReference type="Proteomes" id="UP001610563">
    <property type="component" value="Unassembled WGS sequence"/>
</dbReference>
<name>A0ABR4G0T1_9EURO</name>
<dbReference type="CDD" id="cd05918">
    <property type="entry name" value="A_NRPS_SidN3_like"/>
    <property type="match status" value="1"/>
</dbReference>
<dbReference type="InterPro" id="IPR006162">
    <property type="entry name" value="Ppantetheine_attach_site"/>
</dbReference>
<keyword evidence="2" id="KW-0597">Phosphoprotein</keyword>
<dbReference type="Gene3D" id="3.40.50.980">
    <property type="match status" value="2"/>
</dbReference>
<dbReference type="Pfam" id="PF00501">
    <property type="entry name" value="AMP-binding"/>
    <property type="match status" value="1"/>
</dbReference>
<dbReference type="InterPro" id="IPR020806">
    <property type="entry name" value="PKS_PP-bd"/>
</dbReference>
<dbReference type="PROSITE" id="PS00455">
    <property type="entry name" value="AMP_BINDING"/>
    <property type="match status" value="1"/>
</dbReference>
<evidence type="ECO:0000259" key="5">
    <source>
        <dbReference type="PROSITE" id="PS50075"/>
    </source>
</evidence>
<dbReference type="Pfam" id="PF00550">
    <property type="entry name" value="PP-binding"/>
    <property type="match status" value="1"/>
</dbReference>
<comment type="caution">
    <text evidence="6">The sequence shown here is derived from an EMBL/GenBank/DDBJ whole genome shotgun (WGS) entry which is preliminary data.</text>
</comment>
<dbReference type="PROSITE" id="PS50075">
    <property type="entry name" value="CARRIER"/>
    <property type="match status" value="1"/>
</dbReference>